<dbReference type="InterPro" id="IPR029045">
    <property type="entry name" value="ClpP/crotonase-like_dom_sf"/>
</dbReference>
<accession>A0A8J3IQJ3</accession>
<comment type="caution">
    <text evidence="3">The sequence shown here is derived from an EMBL/GenBank/DDBJ whole genome shotgun (WGS) entry which is preliminary data.</text>
</comment>
<name>A0A8J3IQJ3_9CHLR</name>
<dbReference type="EMBL" id="BNJK01000001">
    <property type="protein sequence ID" value="GHO94471.1"/>
    <property type="molecule type" value="Genomic_DNA"/>
</dbReference>
<organism evidence="3 4">
    <name type="scientific">Reticulibacter mediterranei</name>
    <dbReference type="NCBI Taxonomy" id="2778369"/>
    <lineage>
        <taxon>Bacteria</taxon>
        <taxon>Bacillati</taxon>
        <taxon>Chloroflexota</taxon>
        <taxon>Ktedonobacteria</taxon>
        <taxon>Ktedonobacterales</taxon>
        <taxon>Reticulibacteraceae</taxon>
        <taxon>Reticulibacter</taxon>
    </lineage>
</organism>
<sequence>MSITNHSNAREEGVVLLERTGSIAMMTISRPGSLNALTWTMYEQMEAHLRSLASDETLRTLVIRGAGKAFATGTDIHQFRGYTSTDGAAYERKMETIIEGLYNFPRPVIAAIHGYAIGAGMLFAAVADLRYATPSSRFGVPIARTLGNCLSMKNYHHLVEAFGAMRAKEMLFTGRLLSAQEALHYNFLTAIVEEEHIHAHVLEVAQQISSNAPLTIWATKEAQRRLNAATLHNIPFDDVMARIYNSHDFAEGVQAYGAKRKPHWTGED</sequence>
<dbReference type="InterPro" id="IPR014748">
    <property type="entry name" value="Enoyl-CoA_hydra_C"/>
</dbReference>
<dbReference type="Proteomes" id="UP000597444">
    <property type="component" value="Unassembled WGS sequence"/>
</dbReference>
<dbReference type="GO" id="GO:0006635">
    <property type="term" value="P:fatty acid beta-oxidation"/>
    <property type="evidence" value="ECO:0007669"/>
    <property type="project" value="TreeGrafter"/>
</dbReference>
<reference evidence="3" key="1">
    <citation type="submission" date="2020-10" db="EMBL/GenBank/DDBJ databases">
        <title>Taxonomic study of unclassified bacteria belonging to the class Ktedonobacteria.</title>
        <authorList>
            <person name="Yabe S."/>
            <person name="Wang C.M."/>
            <person name="Zheng Y."/>
            <person name="Sakai Y."/>
            <person name="Cavaletti L."/>
            <person name="Monciardini P."/>
            <person name="Donadio S."/>
        </authorList>
    </citation>
    <scope>NUCLEOTIDE SEQUENCE</scope>
    <source>
        <strain evidence="3">ID150040</strain>
    </source>
</reference>
<keyword evidence="4" id="KW-1185">Reference proteome</keyword>
<dbReference type="NCBIfam" id="NF004796">
    <property type="entry name" value="PRK06144.1"/>
    <property type="match status" value="1"/>
</dbReference>
<keyword evidence="2" id="KW-0456">Lyase</keyword>
<dbReference type="Gene3D" id="1.10.12.10">
    <property type="entry name" value="Lyase 2-enoyl-coa Hydratase, Chain A, domain 2"/>
    <property type="match status" value="1"/>
</dbReference>
<dbReference type="RefSeq" id="WP_220205207.1">
    <property type="nucleotide sequence ID" value="NZ_BNJK01000001.1"/>
</dbReference>
<dbReference type="Pfam" id="PF00378">
    <property type="entry name" value="ECH_1"/>
    <property type="match status" value="1"/>
</dbReference>
<dbReference type="Gene3D" id="3.90.226.10">
    <property type="entry name" value="2-enoyl-CoA Hydratase, Chain A, domain 1"/>
    <property type="match status" value="1"/>
</dbReference>
<dbReference type="SUPFAM" id="SSF52096">
    <property type="entry name" value="ClpP/crotonase"/>
    <property type="match status" value="1"/>
</dbReference>
<evidence type="ECO:0000256" key="2">
    <source>
        <dbReference type="ARBA" id="ARBA00023239"/>
    </source>
</evidence>
<proteinExistence type="inferred from homology"/>
<dbReference type="InterPro" id="IPR001753">
    <property type="entry name" value="Enoyl-CoA_hydra/iso"/>
</dbReference>
<evidence type="ECO:0000256" key="1">
    <source>
        <dbReference type="ARBA" id="ARBA00005254"/>
    </source>
</evidence>
<evidence type="ECO:0000313" key="3">
    <source>
        <dbReference type="EMBL" id="GHO94471.1"/>
    </source>
</evidence>
<protein>
    <submittedName>
        <fullName evidence="3">Enoyl-CoA hydratase</fullName>
    </submittedName>
</protein>
<dbReference type="PANTHER" id="PTHR11941:SF54">
    <property type="entry name" value="ENOYL-COA HYDRATASE, MITOCHONDRIAL"/>
    <property type="match status" value="1"/>
</dbReference>
<gene>
    <name evidence="3" type="ORF">KSF_045190</name>
</gene>
<dbReference type="AlphaFoldDB" id="A0A8J3IQJ3"/>
<evidence type="ECO:0000313" key="4">
    <source>
        <dbReference type="Proteomes" id="UP000597444"/>
    </source>
</evidence>
<dbReference type="CDD" id="cd06558">
    <property type="entry name" value="crotonase-like"/>
    <property type="match status" value="1"/>
</dbReference>
<dbReference type="GO" id="GO:0016829">
    <property type="term" value="F:lyase activity"/>
    <property type="evidence" value="ECO:0007669"/>
    <property type="project" value="UniProtKB-KW"/>
</dbReference>
<comment type="similarity">
    <text evidence="1">Belongs to the enoyl-CoA hydratase/isomerase family.</text>
</comment>
<dbReference type="PANTHER" id="PTHR11941">
    <property type="entry name" value="ENOYL-COA HYDRATASE-RELATED"/>
    <property type="match status" value="1"/>
</dbReference>